<reference evidence="3 4" key="1">
    <citation type="submission" date="2018-06" db="EMBL/GenBank/DDBJ databases">
        <title>Genome analysis of cellulolytic fungus Trichoderma lentiforme CFAM-422.</title>
        <authorList>
            <person name="Steindorff A.S."/>
            <person name="Formighieri E.F."/>
            <person name="Midorikawa G.E.O."/>
            <person name="Tamietti M.S."/>
            <person name="Ramos E.Z."/>
            <person name="Silva A.S."/>
            <person name="Bon E.P.S."/>
            <person name="Mendes T.D."/>
            <person name="Damaso M.C.T."/>
            <person name="Favaro L.C.L."/>
        </authorList>
    </citation>
    <scope>NUCLEOTIDE SEQUENCE [LARGE SCALE GENOMIC DNA]</scope>
    <source>
        <strain evidence="3 4">CFAM-422</strain>
    </source>
</reference>
<dbReference type="EMBL" id="QLNT01000001">
    <property type="protein sequence ID" value="KAF3077648.1"/>
    <property type="molecule type" value="Genomic_DNA"/>
</dbReference>
<evidence type="ECO:0008006" key="5">
    <source>
        <dbReference type="Google" id="ProtNLM"/>
    </source>
</evidence>
<feature type="region of interest" description="Disordered" evidence="1">
    <location>
        <begin position="215"/>
        <end position="318"/>
    </location>
</feature>
<feature type="compositionally biased region" description="Basic and acidic residues" evidence="1">
    <location>
        <begin position="215"/>
        <end position="227"/>
    </location>
</feature>
<evidence type="ECO:0000313" key="4">
    <source>
        <dbReference type="Proteomes" id="UP000801864"/>
    </source>
</evidence>
<keyword evidence="4" id="KW-1185">Reference proteome</keyword>
<feature type="transmembrane region" description="Helical" evidence="2">
    <location>
        <begin position="20"/>
        <end position="37"/>
    </location>
</feature>
<gene>
    <name evidence="3" type="ORF">CFAM422_000182</name>
</gene>
<name>A0A9P4XSA3_9HYPO</name>
<organism evidence="3 4">
    <name type="scientific">Trichoderma lentiforme</name>
    <dbReference type="NCBI Taxonomy" id="1567552"/>
    <lineage>
        <taxon>Eukaryota</taxon>
        <taxon>Fungi</taxon>
        <taxon>Dikarya</taxon>
        <taxon>Ascomycota</taxon>
        <taxon>Pezizomycotina</taxon>
        <taxon>Sordariomycetes</taxon>
        <taxon>Hypocreomycetidae</taxon>
        <taxon>Hypocreales</taxon>
        <taxon>Hypocreaceae</taxon>
        <taxon>Trichoderma</taxon>
    </lineage>
</organism>
<evidence type="ECO:0000256" key="1">
    <source>
        <dbReference type="SAM" id="MobiDB-lite"/>
    </source>
</evidence>
<feature type="transmembrane region" description="Helical" evidence="2">
    <location>
        <begin position="44"/>
        <end position="62"/>
    </location>
</feature>
<sequence length="318" mass="35119">MALFEIDPQLLPNLKLGLHSFQIILGFLAWCLEIAVFRGDTSRIVGLNGWTFAVVSLRTQVLSSHGKKDSVADVLPLPFLQCFLSIPGWIYLIMTPRFERTRRFANPYVMLGVDGLFIVLWLSAFSTQAAYNSSGQCGGSCGISKAIVAVGVFVTLLWIGTAFLSAYTLQYYNFHGTLPGYDSRKIGGSDNIDPDKAAFSMAPHDEEAYERVNMDDHDAPGYDDHHTTMNSRYGDNTPYNADDFDDPNRYGALPPRSNSGPLFDSETEYHGSNLGSNLSTDFGTHKTPSPGPYSGRHSDTYADGPVQFPSADYDRIEH</sequence>
<keyword evidence="2" id="KW-0472">Membrane</keyword>
<feature type="transmembrane region" description="Helical" evidence="2">
    <location>
        <begin position="146"/>
        <end position="169"/>
    </location>
</feature>
<evidence type="ECO:0000313" key="3">
    <source>
        <dbReference type="EMBL" id="KAF3077648.1"/>
    </source>
</evidence>
<dbReference type="AlphaFoldDB" id="A0A9P4XSA3"/>
<accession>A0A9P4XSA3</accession>
<proteinExistence type="predicted"/>
<evidence type="ECO:0000256" key="2">
    <source>
        <dbReference type="SAM" id="Phobius"/>
    </source>
</evidence>
<dbReference type="GO" id="GO:0016020">
    <property type="term" value="C:membrane"/>
    <property type="evidence" value="ECO:0007669"/>
    <property type="project" value="UniProtKB-SubCell"/>
</dbReference>
<feature type="compositionally biased region" description="Polar residues" evidence="1">
    <location>
        <begin position="228"/>
        <end position="239"/>
    </location>
</feature>
<dbReference type="PANTHER" id="PTHR37451:SF3">
    <property type="entry name" value="MARVEL DOMAIN-CONTAINING PROTEIN"/>
    <property type="match status" value="1"/>
</dbReference>
<protein>
    <recommendedName>
        <fullName evidence="5">MARVEL domain-containing protein</fullName>
    </recommendedName>
</protein>
<keyword evidence="2" id="KW-1133">Transmembrane helix</keyword>
<feature type="compositionally biased region" description="Polar residues" evidence="1">
    <location>
        <begin position="273"/>
        <end position="282"/>
    </location>
</feature>
<comment type="caution">
    <text evidence="3">The sequence shown here is derived from an EMBL/GenBank/DDBJ whole genome shotgun (WGS) entry which is preliminary data.</text>
</comment>
<keyword evidence="2" id="KW-0812">Transmembrane</keyword>
<feature type="transmembrane region" description="Helical" evidence="2">
    <location>
        <begin position="105"/>
        <end position="126"/>
    </location>
</feature>
<feature type="transmembrane region" description="Helical" evidence="2">
    <location>
        <begin position="74"/>
        <end position="93"/>
    </location>
</feature>
<dbReference type="Proteomes" id="UP000801864">
    <property type="component" value="Unassembled WGS sequence"/>
</dbReference>
<dbReference type="PANTHER" id="PTHR37451">
    <property type="entry name" value="MARVEL DOMAIN"/>
    <property type="match status" value="1"/>
</dbReference>